<reference evidence="2 3" key="1">
    <citation type="submission" date="2020-08" db="EMBL/GenBank/DDBJ databases">
        <title>Pseudomonas sp. nov.</title>
        <authorList>
            <person name="Gieschler S."/>
            <person name="Fiedler G."/>
            <person name="Brinks E."/>
            <person name="Boehnlein C."/>
            <person name="Franz C.M.A.P."/>
            <person name="Kabisch J."/>
        </authorList>
    </citation>
    <scope>NUCLEOTIDE SEQUENCE [LARGE SCALE GENOMIC DNA]</scope>
    <source>
        <strain evidence="2 3">MBT-1</strain>
    </source>
</reference>
<dbReference type="EMBL" id="JACMYG010000003">
    <property type="protein sequence ID" value="MBC2688980.1"/>
    <property type="molecule type" value="Genomic_DNA"/>
</dbReference>
<comment type="caution">
    <text evidence="2">The sequence shown here is derived from an EMBL/GenBank/DDBJ whole genome shotgun (WGS) entry which is preliminary data.</text>
</comment>
<name>A0A7X1GAM4_9PSED</name>
<dbReference type="AlphaFoldDB" id="A0A7X1GAM4"/>
<evidence type="ECO:0000313" key="3">
    <source>
        <dbReference type="Proteomes" id="UP000526003"/>
    </source>
</evidence>
<sequence length="166" mass="18977">MPGGDPVSLQRKTAVQWLLLSLINLGCIGAWLYSPVPFKNNSNFHTLSQQWLDDQSQLNTEEYLTVNANRMTHSTIESLNGKFRHATLTADITQSGNDALQVQVVRAKLSQDRELFAIEKTPELFFRRQYVVQEGSTLNYSLLATPSENTLCFFLHEMDRLRCMNH</sequence>
<protein>
    <submittedName>
        <fullName evidence="2">Uncharacterized protein</fullName>
    </submittedName>
</protein>
<dbReference type="Proteomes" id="UP000526003">
    <property type="component" value="Unassembled WGS sequence"/>
</dbReference>
<gene>
    <name evidence="2" type="ORF">H7995_04120</name>
</gene>
<keyword evidence="1" id="KW-1133">Transmembrane helix</keyword>
<keyword evidence="1" id="KW-0472">Membrane</keyword>
<proteinExistence type="predicted"/>
<evidence type="ECO:0000256" key="1">
    <source>
        <dbReference type="SAM" id="Phobius"/>
    </source>
</evidence>
<keyword evidence="3" id="KW-1185">Reference proteome</keyword>
<organism evidence="2 3">
    <name type="scientific">Pseudomonas kielensis</name>
    <dbReference type="NCBI Taxonomy" id="2762577"/>
    <lineage>
        <taxon>Bacteria</taxon>
        <taxon>Pseudomonadati</taxon>
        <taxon>Pseudomonadota</taxon>
        <taxon>Gammaproteobacteria</taxon>
        <taxon>Pseudomonadales</taxon>
        <taxon>Pseudomonadaceae</taxon>
        <taxon>Pseudomonas</taxon>
    </lineage>
</organism>
<keyword evidence="1" id="KW-0812">Transmembrane</keyword>
<feature type="transmembrane region" description="Helical" evidence="1">
    <location>
        <begin position="14"/>
        <end position="33"/>
    </location>
</feature>
<accession>A0A7X1GAM4</accession>
<evidence type="ECO:0000313" key="2">
    <source>
        <dbReference type="EMBL" id="MBC2688980.1"/>
    </source>
</evidence>